<dbReference type="AlphaFoldDB" id="A0A8J6MYM4"/>
<dbReference type="EMBL" id="JACNJD010000198">
    <property type="protein sequence ID" value="MBC8177252.1"/>
    <property type="molecule type" value="Genomic_DNA"/>
</dbReference>
<sequence>MNGHKSSSIFCCFLVFYVLMAAGCAPLSTVKRYGTPTPTIKEFVFVNLKGTEPEMVNSGIYLNKGEPYSIVAAGILMIEGPQFFYLNEGFLLEARIEQEPYFTPLSGTYYNLNGTTRIAHANGNLYLALDFHRRAGSIPTMGEVRVLIIAWKTDDRAQIVGSLQRLKKKEANSFAVGRWVKVRDFINGFDDAIDQAKLLRQDFGFRTLGFGFAPEIVCVKNYRRVTP</sequence>
<dbReference type="Proteomes" id="UP000650524">
    <property type="component" value="Unassembled WGS sequence"/>
</dbReference>
<proteinExistence type="predicted"/>
<dbReference type="PROSITE" id="PS51257">
    <property type="entry name" value="PROKAR_LIPOPROTEIN"/>
    <property type="match status" value="1"/>
</dbReference>
<evidence type="ECO:0000313" key="3">
    <source>
        <dbReference type="Proteomes" id="UP000650524"/>
    </source>
</evidence>
<organism evidence="2 3">
    <name type="scientific">Candidatus Desulfacyla euxinica</name>
    <dbReference type="NCBI Taxonomy" id="2841693"/>
    <lineage>
        <taxon>Bacteria</taxon>
        <taxon>Deltaproteobacteria</taxon>
        <taxon>Candidatus Desulfacyla</taxon>
    </lineage>
</organism>
<feature type="signal peptide" evidence="1">
    <location>
        <begin position="1"/>
        <end position="21"/>
    </location>
</feature>
<evidence type="ECO:0000313" key="2">
    <source>
        <dbReference type="EMBL" id="MBC8177252.1"/>
    </source>
</evidence>
<evidence type="ECO:0000256" key="1">
    <source>
        <dbReference type="SAM" id="SignalP"/>
    </source>
</evidence>
<gene>
    <name evidence="2" type="ORF">H8E19_07580</name>
</gene>
<reference evidence="2 3" key="1">
    <citation type="submission" date="2020-08" db="EMBL/GenBank/DDBJ databases">
        <title>Bridging the membrane lipid divide: bacteria of the FCB group superphylum have the potential to synthesize archaeal ether lipids.</title>
        <authorList>
            <person name="Villanueva L."/>
            <person name="Von Meijenfeldt F.A.B."/>
            <person name="Westbye A.B."/>
            <person name="Yadav S."/>
            <person name="Hopmans E.C."/>
            <person name="Dutilh B.E."/>
            <person name="Sinninghe Damste J.S."/>
        </authorList>
    </citation>
    <scope>NUCLEOTIDE SEQUENCE [LARGE SCALE GENOMIC DNA]</scope>
    <source>
        <strain evidence="2">NIOZ-UU27</strain>
    </source>
</reference>
<protein>
    <submittedName>
        <fullName evidence="2">Uncharacterized protein</fullName>
    </submittedName>
</protein>
<comment type="caution">
    <text evidence="2">The sequence shown here is derived from an EMBL/GenBank/DDBJ whole genome shotgun (WGS) entry which is preliminary data.</text>
</comment>
<feature type="chain" id="PRO_5035219357" evidence="1">
    <location>
        <begin position="22"/>
        <end position="227"/>
    </location>
</feature>
<accession>A0A8J6MYM4</accession>
<name>A0A8J6MYM4_9DELT</name>
<keyword evidence="1" id="KW-0732">Signal</keyword>